<dbReference type="Proteomes" id="UP001212997">
    <property type="component" value="Unassembled WGS sequence"/>
</dbReference>
<dbReference type="GO" id="GO:0000049">
    <property type="term" value="F:tRNA binding"/>
    <property type="evidence" value="ECO:0007669"/>
    <property type="project" value="InterPro"/>
</dbReference>
<keyword evidence="2 3" id="KW-0819">tRNA processing</keyword>
<comment type="similarity">
    <text evidence="3">Belongs to the CTU2/NCS2 family.</text>
</comment>
<proteinExistence type="inferred from homology"/>
<keyword evidence="6" id="KW-1185">Reference proteome</keyword>
<comment type="function">
    <text evidence="3">Plays a central role in 2-thiolation of mcm(5)S(2)U at tRNA wobble positions of tRNA(Lys), tRNA(Glu) and tRNA(Gln). May act by forming a heterodimer with NCS6 that ligates sulfur from thiocarboxylated URM1 onto the uridine of tRNAs at wobble position. Prior mcm(5) tRNA modification by the elongator complex is required for 2-thiolation. May also be involved in protein urmylation.</text>
</comment>
<dbReference type="Gene3D" id="3.40.50.620">
    <property type="entry name" value="HUPs"/>
    <property type="match status" value="1"/>
</dbReference>
<comment type="subcellular location">
    <subcellularLocation>
        <location evidence="3">Cytoplasm</location>
    </subcellularLocation>
</comment>
<dbReference type="EMBL" id="JANAWD010001118">
    <property type="protein sequence ID" value="KAJ3474218.1"/>
    <property type="molecule type" value="Genomic_DNA"/>
</dbReference>
<evidence type="ECO:0000256" key="1">
    <source>
        <dbReference type="ARBA" id="ARBA00022490"/>
    </source>
</evidence>
<dbReference type="PANTHER" id="PTHR20882:SF14">
    <property type="entry name" value="CYTOPLASMIC TRNA 2-THIOLATION PROTEIN 2"/>
    <property type="match status" value="1"/>
</dbReference>
<dbReference type="InterPro" id="IPR019407">
    <property type="entry name" value="CTU2"/>
</dbReference>
<dbReference type="GO" id="GO:0002143">
    <property type="term" value="P:tRNA wobble position uridine thiolation"/>
    <property type="evidence" value="ECO:0007669"/>
    <property type="project" value="TreeGrafter"/>
</dbReference>
<evidence type="ECO:0000313" key="5">
    <source>
        <dbReference type="EMBL" id="KAJ3474218.1"/>
    </source>
</evidence>
<keyword evidence="1 3" id="KW-0963">Cytoplasm</keyword>
<dbReference type="SUPFAM" id="SSF52402">
    <property type="entry name" value="Adenine nucleotide alpha hydrolases-like"/>
    <property type="match status" value="1"/>
</dbReference>
<dbReference type="GO" id="GO:0005829">
    <property type="term" value="C:cytosol"/>
    <property type="evidence" value="ECO:0007669"/>
    <property type="project" value="TreeGrafter"/>
</dbReference>
<dbReference type="GO" id="GO:0016783">
    <property type="term" value="F:sulfurtransferase activity"/>
    <property type="evidence" value="ECO:0007669"/>
    <property type="project" value="TreeGrafter"/>
</dbReference>
<organism evidence="5 6">
    <name type="scientific">Meripilus lineatus</name>
    <dbReference type="NCBI Taxonomy" id="2056292"/>
    <lineage>
        <taxon>Eukaryota</taxon>
        <taxon>Fungi</taxon>
        <taxon>Dikarya</taxon>
        <taxon>Basidiomycota</taxon>
        <taxon>Agaricomycotina</taxon>
        <taxon>Agaricomycetes</taxon>
        <taxon>Polyporales</taxon>
        <taxon>Meripilaceae</taxon>
        <taxon>Meripilus</taxon>
    </lineage>
</organism>
<dbReference type="HAMAP" id="MF_03054">
    <property type="entry name" value="CTU2"/>
    <property type="match status" value="1"/>
</dbReference>
<comment type="pathway">
    <text evidence="3">tRNA modification; 5-methoxycarbonylmethyl-2-thiouridine-tRNA biosynthesis.</text>
</comment>
<evidence type="ECO:0000256" key="3">
    <source>
        <dbReference type="HAMAP-Rule" id="MF_03054"/>
    </source>
</evidence>
<dbReference type="GO" id="GO:0016779">
    <property type="term" value="F:nucleotidyltransferase activity"/>
    <property type="evidence" value="ECO:0007669"/>
    <property type="project" value="UniProtKB-UniRule"/>
</dbReference>
<dbReference type="InterPro" id="IPR014729">
    <property type="entry name" value="Rossmann-like_a/b/a_fold"/>
</dbReference>
<evidence type="ECO:0000256" key="2">
    <source>
        <dbReference type="ARBA" id="ARBA00022694"/>
    </source>
</evidence>
<gene>
    <name evidence="3" type="primary">NCS2</name>
    <name evidence="3" type="synonym">CTU2</name>
    <name evidence="5" type="ORF">NLI96_g12585</name>
</gene>
<accession>A0AAD5US10</accession>
<evidence type="ECO:0000313" key="6">
    <source>
        <dbReference type="Proteomes" id="UP001212997"/>
    </source>
</evidence>
<comment type="caution">
    <text evidence="5">The sequence shown here is derived from an EMBL/GenBank/DDBJ whole genome shotgun (WGS) entry which is preliminary data.</text>
</comment>
<sequence length="497" mass="55074">MSCENPPAGGDTLMLRRKKFDKTKYCVKCKVNLGNLVIRHAVYCKRGVEPFVNPKPDGPRRVALKPAGDLLIGCSGGLGSSLLVDLVHRSYALRERTGVEADKGRNHPRNERVWKKIAVCYVEVCDVFPGMKDNTEEIRKFVSGYEGLEFLPLRIQDAFDPEWWRRIGRAPDLSSLGVDGTDGDLRLRPHSTSCESVIPLSALKGYLASLPTSTAYPATLKTLIRLLLQYTALSTGCSHLLLGTSLTSLAVSLISGVCQGDGFHIKEETQEEWRPRELTPIPPNDGKENPEPTVRVIRPLRDIGMKECGAWAWWKDVRIVGRERWHWLGVKRGIGSQTKDFIVGLEKDYPSTVSTIVRTCGKLAPKGEVIGRCILCERPVPQGVQDWKAQISIRSRQDIAPGITGSSTPTTEASLAPYLCYACHTTLTSRSSRPGPSLFTPDRGLPSTTLIDLPTWTRSHLLGRDPSVNIENGEVLVTKQVSESDMHRAVKEFLLED</sequence>
<protein>
    <recommendedName>
        <fullName evidence="3">Cytoplasmic tRNA 2-thiolation protein 2</fullName>
    </recommendedName>
</protein>
<dbReference type="PANTHER" id="PTHR20882">
    <property type="entry name" value="CYTOPLASMIC TRNA 2-THIOLATION PROTEIN 2"/>
    <property type="match status" value="1"/>
</dbReference>
<evidence type="ECO:0000256" key="4">
    <source>
        <dbReference type="SAM" id="MobiDB-lite"/>
    </source>
</evidence>
<feature type="region of interest" description="Disordered" evidence="4">
    <location>
        <begin position="271"/>
        <end position="292"/>
    </location>
</feature>
<dbReference type="AlphaFoldDB" id="A0AAD5US10"/>
<name>A0AAD5US10_9APHY</name>
<reference evidence="5" key="1">
    <citation type="submission" date="2022-07" db="EMBL/GenBank/DDBJ databases">
        <title>Genome Sequence of Physisporinus lineatus.</title>
        <authorList>
            <person name="Buettner E."/>
        </authorList>
    </citation>
    <scope>NUCLEOTIDE SEQUENCE</scope>
    <source>
        <strain evidence="5">VT162</strain>
    </source>
</reference>
<dbReference type="GO" id="GO:0032447">
    <property type="term" value="P:protein urmylation"/>
    <property type="evidence" value="ECO:0007669"/>
    <property type="project" value="UniProtKB-UniRule"/>
</dbReference>
<dbReference type="Pfam" id="PF10288">
    <property type="entry name" value="CTU2"/>
    <property type="match status" value="1"/>
</dbReference>